<evidence type="ECO:0000256" key="3">
    <source>
        <dbReference type="ARBA" id="ARBA00022989"/>
    </source>
</evidence>
<feature type="transmembrane region" description="Helical" evidence="5">
    <location>
        <begin position="87"/>
        <end position="112"/>
    </location>
</feature>
<reference evidence="6 7" key="1">
    <citation type="submission" date="2022-04" db="EMBL/GenBank/DDBJ databases">
        <title>Chromosome-level reference genomes for two strains of Caenorhabditis briggsae: an improved platform for comparative genomics.</title>
        <authorList>
            <person name="Stevens L."/>
            <person name="Andersen E."/>
        </authorList>
    </citation>
    <scope>NUCLEOTIDE SEQUENCE [LARGE SCALE GENOMIC DNA]</scope>
    <source>
        <strain evidence="6">VX34</strain>
        <tissue evidence="6">Whole-organism</tissue>
    </source>
</reference>
<evidence type="ECO:0000256" key="4">
    <source>
        <dbReference type="ARBA" id="ARBA00023136"/>
    </source>
</evidence>
<gene>
    <name evidence="6" type="ORF">L5515_006075</name>
</gene>
<dbReference type="Proteomes" id="UP000829354">
    <property type="component" value="Chromosome V"/>
</dbReference>
<evidence type="ECO:0000313" key="6">
    <source>
        <dbReference type="EMBL" id="UMM32181.1"/>
    </source>
</evidence>
<evidence type="ECO:0000313" key="7">
    <source>
        <dbReference type="Proteomes" id="UP000829354"/>
    </source>
</evidence>
<organism evidence="6 7">
    <name type="scientific">Caenorhabditis briggsae</name>
    <dbReference type="NCBI Taxonomy" id="6238"/>
    <lineage>
        <taxon>Eukaryota</taxon>
        <taxon>Metazoa</taxon>
        <taxon>Ecdysozoa</taxon>
        <taxon>Nematoda</taxon>
        <taxon>Chromadorea</taxon>
        <taxon>Rhabditida</taxon>
        <taxon>Rhabditina</taxon>
        <taxon>Rhabditomorpha</taxon>
        <taxon>Rhabditoidea</taxon>
        <taxon>Rhabditidae</taxon>
        <taxon>Peloderinae</taxon>
        <taxon>Caenorhabditis</taxon>
    </lineage>
</organism>
<dbReference type="AlphaFoldDB" id="A0AAE9F1P6"/>
<dbReference type="Pfam" id="PF10292">
    <property type="entry name" value="7TM_GPCR_Srab"/>
    <property type="match status" value="1"/>
</dbReference>
<name>A0AAE9F1P6_CAEBR</name>
<accession>A0AAE9F1P6</accession>
<protein>
    <submittedName>
        <fullName evidence="6">Uncharacterized protein</fullName>
    </submittedName>
</protein>
<feature type="transmembrane region" description="Helical" evidence="5">
    <location>
        <begin position="55"/>
        <end position="75"/>
    </location>
</feature>
<keyword evidence="2 5" id="KW-0812">Transmembrane</keyword>
<feature type="transmembrane region" description="Helical" evidence="5">
    <location>
        <begin position="137"/>
        <end position="155"/>
    </location>
</feature>
<dbReference type="GO" id="GO:0016020">
    <property type="term" value="C:membrane"/>
    <property type="evidence" value="ECO:0007669"/>
    <property type="project" value="UniProtKB-SubCell"/>
</dbReference>
<proteinExistence type="predicted"/>
<dbReference type="EMBL" id="CP092624">
    <property type="protein sequence ID" value="UMM32181.1"/>
    <property type="molecule type" value="Genomic_DNA"/>
</dbReference>
<dbReference type="PANTHER" id="PTHR31357">
    <property type="entry name" value="SERPENTINE RECEPTOR CLASS ALPHA-10"/>
    <property type="match status" value="1"/>
</dbReference>
<evidence type="ECO:0000256" key="1">
    <source>
        <dbReference type="ARBA" id="ARBA00004141"/>
    </source>
</evidence>
<evidence type="ECO:0000256" key="5">
    <source>
        <dbReference type="SAM" id="Phobius"/>
    </source>
</evidence>
<feature type="transmembrane region" description="Helical" evidence="5">
    <location>
        <begin position="235"/>
        <end position="262"/>
    </location>
</feature>
<comment type="subcellular location">
    <subcellularLocation>
        <location evidence="1">Membrane</location>
        <topology evidence="1">Multi-pass membrane protein</topology>
    </subcellularLocation>
</comment>
<sequence length="299" mass="34220">MTPMETFEAGLCTVIPTVFEKCENDWISKNGTCYQDSCCMSFETATSWYYRMAQFSHVVFSGIGIVIIITYLISYRPRHILPENVRVLVDIMLLLIFAHSIDMILLHLYHIIRSLQVSPSDPCLIREKVSFCAPFRYTYAFCSMALAICTYCIYIDRLACAFYKQYSKNQRFILIAQLVQLVSSRFDIVRHFSAAIDVESSEFLYRTTGTQAAIMALFSVASLGMRLVYNSLPRPVGLTIATLSYIFSIYSFVVPWVIVQYVQRTSENRKSRISSHVGMKSVGAEGAENYFGMMKSQWE</sequence>
<feature type="transmembrane region" description="Helical" evidence="5">
    <location>
        <begin position="212"/>
        <end position="229"/>
    </location>
</feature>
<dbReference type="PANTHER" id="PTHR31357:SF20">
    <property type="entry name" value="SERPENTINE RECEPTOR CLASS BETA-18"/>
    <property type="match status" value="1"/>
</dbReference>
<keyword evidence="4 5" id="KW-0472">Membrane</keyword>
<keyword evidence="7" id="KW-1185">Reference proteome</keyword>
<dbReference type="InterPro" id="IPR051080">
    <property type="entry name" value="Nematode_rcpt-like_serp_alpha"/>
</dbReference>
<evidence type="ECO:0000256" key="2">
    <source>
        <dbReference type="ARBA" id="ARBA00022692"/>
    </source>
</evidence>
<dbReference type="InterPro" id="IPR019408">
    <property type="entry name" value="7TM_GPCR_serpentine_rcpt_Srab"/>
</dbReference>
<keyword evidence="3 5" id="KW-1133">Transmembrane helix</keyword>